<dbReference type="Proteomes" id="UP001652625">
    <property type="component" value="Chromosome 02"/>
</dbReference>
<sequence length="125" mass="13955">MEYCCHIWGGSSNDALSLLDKVQKCIANIVGLALAAKLKLLSHRRNVVTLSLFYKYYNGHCSKELVSLVPSTKIHSRVTRHSIESHPFSVTVPKCFKNAYSSSIFPQTSALWNSLPSSCFPDSYN</sequence>
<proteinExistence type="predicted"/>
<dbReference type="RefSeq" id="XP_065645762.1">
    <property type="nucleotide sequence ID" value="XM_065789690.1"/>
</dbReference>
<gene>
    <name evidence="2" type="primary">LOC136076216</name>
</gene>
<evidence type="ECO:0000313" key="1">
    <source>
        <dbReference type="Proteomes" id="UP001652625"/>
    </source>
</evidence>
<reference evidence="1" key="1">
    <citation type="submission" date="2025-05" db="UniProtKB">
        <authorList>
            <consortium name="RefSeq"/>
        </authorList>
    </citation>
    <scope>NUCLEOTIDE SEQUENCE [LARGE SCALE GENOMIC DNA]</scope>
</reference>
<name>A0ABM4BA34_HYDVU</name>
<reference evidence="2" key="2">
    <citation type="submission" date="2025-08" db="UniProtKB">
        <authorList>
            <consortium name="RefSeq"/>
        </authorList>
    </citation>
    <scope>IDENTIFICATION</scope>
</reference>
<keyword evidence="1" id="KW-1185">Reference proteome</keyword>
<accession>A0ABM4BA34</accession>
<dbReference type="GeneID" id="136076216"/>
<protein>
    <submittedName>
        <fullName evidence="2">Uncharacterized protein LOC136076216</fullName>
    </submittedName>
</protein>
<evidence type="ECO:0000313" key="2">
    <source>
        <dbReference type="RefSeq" id="XP_065645762.1"/>
    </source>
</evidence>
<organism evidence="1 2">
    <name type="scientific">Hydra vulgaris</name>
    <name type="common">Hydra</name>
    <name type="synonym">Hydra attenuata</name>
    <dbReference type="NCBI Taxonomy" id="6087"/>
    <lineage>
        <taxon>Eukaryota</taxon>
        <taxon>Metazoa</taxon>
        <taxon>Cnidaria</taxon>
        <taxon>Hydrozoa</taxon>
        <taxon>Hydroidolina</taxon>
        <taxon>Anthoathecata</taxon>
        <taxon>Aplanulata</taxon>
        <taxon>Hydridae</taxon>
        <taxon>Hydra</taxon>
    </lineage>
</organism>